<keyword evidence="3" id="KW-1185">Reference proteome</keyword>
<keyword evidence="1" id="KW-0378">Hydrolase</keyword>
<evidence type="ECO:0000256" key="1">
    <source>
        <dbReference type="ARBA" id="ARBA00022801"/>
    </source>
</evidence>
<organism evidence="2 3">
    <name type="scientific">Dictyobacter aurantiacus</name>
    <dbReference type="NCBI Taxonomy" id="1936993"/>
    <lineage>
        <taxon>Bacteria</taxon>
        <taxon>Bacillati</taxon>
        <taxon>Chloroflexota</taxon>
        <taxon>Ktedonobacteria</taxon>
        <taxon>Ktedonobacterales</taxon>
        <taxon>Dictyobacteraceae</taxon>
        <taxon>Dictyobacter</taxon>
    </lineage>
</organism>
<dbReference type="EMBL" id="BIFQ01000002">
    <property type="protein sequence ID" value="GCE09835.1"/>
    <property type="molecule type" value="Genomic_DNA"/>
</dbReference>
<comment type="caution">
    <text evidence="2">The sequence shown here is derived from an EMBL/GenBank/DDBJ whole genome shotgun (WGS) entry which is preliminary data.</text>
</comment>
<reference evidence="3" key="1">
    <citation type="submission" date="2018-12" db="EMBL/GenBank/DDBJ databases">
        <title>Tengunoibacter tsumagoiensis gen. nov., sp. nov., Dictyobacter kobayashii sp. nov., D. alpinus sp. nov., and D. joshuensis sp. nov. and description of Dictyobacteraceae fam. nov. within the order Ktedonobacterales isolated from Tengu-no-mugimeshi.</title>
        <authorList>
            <person name="Wang C.M."/>
            <person name="Zheng Y."/>
            <person name="Sakai Y."/>
            <person name="Toyoda A."/>
            <person name="Minakuchi Y."/>
            <person name="Abe K."/>
            <person name="Yokota A."/>
            <person name="Yabe S."/>
        </authorList>
    </citation>
    <scope>NUCLEOTIDE SEQUENCE [LARGE SCALE GENOMIC DNA]</scope>
    <source>
        <strain evidence="3">S-27</strain>
    </source>
</reference>
<dbReference type="PANTHER" id="PTHR31956">
    <property type="entry name" value="NON-SPECIFIC PHOSPHOLIPASE C4-RELATED"/>
    <property type="match status" value="1"/>
</dbReference>
<dbReference type="PANTHER" id="PTHR31956:SF1">
    <property type="entry name" value="NON-SPECIFIC PHOSPHOLIPASE C1"/>
    <property type="match status" value="1"/>
</dbReference>
<dbReference type="RefSeq" id="WP_126602617.1">
    <property type="nucleotide sequence ID" value="NZ_BIFQ01000002.1"/>
</dbReference>
<sequence length="476" mass="51840">MERKSGYSISARAWHLGLVYLIIATGLMACSSGQTGTPSASSTPTNSVTNDIHKIKHVIVIMQENRSFDSYFGTYPGADGIPMKNGVPSVCVNDPKTHQCIKPYHDTQDLNHGGPHGVANAVADVNGGKMDGFVAQAEKGKGSCTNPDDPACSAGGQTDVMGYHTAGEIPNYWSYAKNFVLQDHMFEPDSSWSLPAHLFMVSGWSAFCSKPGDPSSCTNNIKGPVPLKKANQYTADYAWTDLTYLLHKANVGWAYYVAPGTEPDCEDDAASCQQVKQRAKTPGIWNPLPDFDTVKQDGQLQNVQSLNNFYSAAQKGTLPAVSWITPNSKNSEHPPALVSTGQSYVTQLVNAVMNGPDWDSTAIFLAWDDWGGFYDHVTPPTADQNGYGLRVPGLVISAYARQGYIDHQTLSFDAYLKFIEDDFLNGSRIDPKTDGRPDPRPDVRENASILGNLVNDFDFNQTPRKPLILSTNPKTS</sequence>
<dbReference type="Pfam" id="PF04185">
    <property type="entry name" value="Phosphoesterase"/>
    <property type="match status" value="1"/>
</dbReference>
<protein>
    <submittedName>
        <fullName evidence="2">Acid phosphatase</fullName>
    </submittedName>
</protein>
<accession>A0A401ZSI7</accession>
<dbReference type="Gene3D" id="3.40.720.10">
    <property type="entry name" value="Alkaline Phosphatase, subunit A"/>
    <property type="match status" value="2"/>
</dbReference>
<evidence type="ECO:0000313" key="2">
    <source>
        <dbReference type="EMBL" id="GCE09835.1"/>
    </source>
</evidence>
<dbReference type="GO" id="GO:0042578">
    <property type="term" value="F:phosphoric ester hydrolase activity"/>
    <property type="evidence" value="ECO:0007669"/>
    <property type="project" value="UniProtKB-ARBA"/>
</dbReference>
<gene>
    <name evidence="2" type="primary">acpA_2</name>
    <name evidence="2" type="ORF">KDAU_71640</name>
</gene>
<evidence type="ECO:0000313" key="3">
    <source>
        <dbReference type="Proteomes" id="UP000287224"/>
    </source>
</evidence>
<dbReference type="PROSITE" id="PS51257">
    <property type="entry name" value="PROKAR_LIPOPROTEIN"/>
    <property type="match status" value="1"/>
</dbReference>
<dbReference type="Proteomes" id="UP000287224">
    <property type="component" value="Unassembled WGS sequence"/>
</dbReference>
<dbReference type="InterPro" id="IPR017850">
    <property type="entry name" value="Alkaline_phosphatase_core_sf"/>
</dbReference>
<dbReference type="OrthoDB" id="4181857at2"/>
<proteinExistence type="predicted"/>
<name>A0A401ZSI7_9CHLR</name>
<dbReference type="InterPro" id="IPR007312">
    <property type="entry name" value="Phosphoesterase"/>
</dbReference>
<dbReference type="AlphaFoldDB" id="A0A401ZSI7"/>